<keyword evidence="6" id="KW-1185">Reference proteome</keyword>
<dbReference type="InterPro" id="IPR050437">
    <property type="entry name" value="Ribos_protein_bS1-like"/>
</dbReference>
<evidence type="ECO:0000256" key="2">
    <source>
        <dbReference type="ARBA" id="ARBA00022980"/>
    </source>
</evidence>
<evidence type="ECO:0000313" key="6">
    <source>
        <dbReference type="Proteomes" id="UP000006556"/>
    </source>
</evidence>
<dbReference type="SUPFAM" id="SSF50249">
    <property type="entry name" value="Nucleic acid-binding proteins"/>
    <property type="match status" value="2"/>
</dbReference>
<dbReference type="GO" id="GO:0003729">
    <property type="term" value="F:mRNA binding"/>
    <property type="evidence" value="ECO:0007669"/>
    <property type="project" value="TreeGrafter"/>
</dbReference>
<dbReference type="HOGENOM" id="CLU_1026074_0_0_9"/>
<sequence>MLFKPEGFTQPVDRLEELFFAKERGYPVEGTVSRVTWVDERPVWELDLDGATGLVPASETGLDDVSLMPRYVGQKVNVIVKGIDRQAGIVACSRREAVANALEKFFDEVKEGMVIPAAIKAVLPRDEVSGLPERLVVDVGGGVLAEVPRRDATLSRVARLSELYPPGKPVAVKVIQADRQTGKIRVSLVPEADPWEGFDAKRGDFLAGKVVRQSGKIVFLEVRPGVTGIAQAPLRGVLRKGDTVPVMVTVFDRAAKKLHLKIRGGKLAR</sequence>
<reference evidence="6" key="1">
    <citation type="journal article" date="2008" name="Genome Res.">
        <title>The genome of Pelotomaculum thermopropionicum reveals niche-associated evolution in anaerobic microbiota.</title>
        <authorList>
            <person name="Kosaka T."/>
            <person name="Kato S."/>
            <person name="Shimoyama T."/>
            <person name="Ishii S."/>
            <person name="Abe T."/>
            <person name="Watanabe K."/>
        </authorList>
    </citation>
    <scope>NUCLEOTIDE SEQUENCE [LARGE SCALE GENOMIC DNA]</scope>
    <source>
        <strain evidence="6">DSM 13744 / JCM 10971 / SI</strain>
    </source>
</reference>
<protein>
    <submittedName>
        <fullName evidence="5">Hypothetical RNA-binding protein</fullName>
    </submittedName>
</protein>
<organism evidence="5 6">
    <name type="scientific">Pelotomaculum thermopropionicum (strain DSM 13744 / JCM 10971 / SI)</name>
    <dbReference type="NCBI Taxonomy" id="370438"/>
    <lineage>
        <taxon>Bacteria</taxon>
        <taxon>Bacillati</taxon>
        <taxon>Bacillota</taxon>
        <taxon>Clostridia</taxon>
        <taxon>Eubacteriales</taxon>
        <taxon>Desulfotomaculaceae</taxon>
        <taxon>Pelotomaculum</taxon>
    </lineage>
</organism>
<dbReference type="GO" id="GO:0006412">
    <property type="term" value="P:translation"/>
    <property type="evidence" value="ECO:0007669"/>
    <property type="project" value="TreeGrafter"/>
</dbReference>
<dbReference type="SMART" id="SM00316">
    <property type="entry name" value="S1"/>
    <property type="match status" value="3"/>
</dbReference>
<gene>
    <name evidence="5" type="ordered locus">PTH_2479</name>
</gene>
<dbReference type="PANTHER" id="PTHR10724:SF7">
    <property type="entry name" value="SMALL RIBOSOMAL SUBUNIT PROTEIN BS1C"/>
    <property type="match status" value="1"/>
</dbReference>
<dbReference type="AlphaFoldDB" id="A5CZC9"/>
<dbReference type="Proteomes" id="UP000006556">
    <property type="component" value="Chromosome"/>
</dbReference>
<feature type="domain" description="S1 motif" evidence="4">
    <location>
        <begin position="112"/>
        <end position="189"/>
    </location>
</feature>
<evidence type="ECO:0000256" key="1">
    <source>
        <dbReference type="ARBA" id="ARBA00006767"/>
    </source>
</evidence>
<accession>A5CZC9</accession>
<name>A5CZC9_PELTS</name>
<dbReference type="GO" id="GO:0022627">
    <property type="term" value="C:cytosolic small ribosomal subunit"/>
    <property type="evidence" value="ECO:0007669"/>
    <property type="project" value="TreeGrafter"/>
</dbReference>
<dbReference type="Gene3D" id="2.40.50.140">
    <property type="entry name" value="Nucleic acid-binding proteins"/>
    <property type="match status" value="2"/>
</dbReference>
<dbReference type="STRING" id="370438.PTH_2479"/>
<dbReference type="EMBL" id="AP009389">
    <property type="protein sequence ID" value="BAF60660.1"/>
    <property type="molecule type" value="Genomic_DNA"/>
</dbReference>
<evidence type="ECO:0000259" key="4">
    <source>
        <dbReference type="PROSITE" id="PS50126"/>
    </source>
</evidence>
<dbReference type="GO" id="GO:0003735">
    <property type="term" value="F:structural constituent of ribosome"/>
    <property type="evidence" value="ECO:0007669"/>
    <property type="project" value="TreeGrafter"/>
</dbReference>
<keyword evidence="3" id="KW-0687">Ribonucleoprotein</keyword>
<keyword evidence="2" id="KW-0689">Ribosomal protein</keyword>
<dbReference type="PROSITE" id="PS50126">
    <property type="entry name" value="S1"/>
    <property type="match status" value="2"/>
</dbReference>
<dbReference type="InterPro" id="IPR012340">
    <property type="entry name" value="NA-bd_OB-fold"/>
</dbReference>
<dbReference type="eggNOG" id="COG0539">
    <property type="taxonomic scope" value="Bacteria"/>
</dbReference>
<dbReference type="KEGG" id="pth:PTH_2479"/>
<proteinExistence type="inferred from homology"/>
<evidence type="ECO:0000313" key="5">
    <source>
        <dbReference type="EMBL" id="BAF60660.1"/>
    </source>
</evidence>
<feature type="domain" description="S1 motif" evidence="4">
    <location>
        <begin position="25"/>
        <end position="95"/>
    </location>
</feature>
<dbReference type="InterPro" id="IPR003029">
    <property type="entry name" value="S1_domain"/>
</dbReference>
<comment type="similarity">
    <text evidence="1">Belongs to the bacterial ribosomal protein bS1 family.</text>
</comment>
<dbReference type="PANTHER" id="PTHR10724">
    <property type="entry name" value="30S RIBOSOMAL PROTEIN S1"/>
    <property type="match status" value="1"/>
</dbReference>
<dbReference type="CDD" id="cd00164">
    <property type="entry name" value="S1_like"/>
    <property type="match status" value="1"/>
</dbReference>
<evidence type="ECO:0000256" key="3">
    <source>
        <dbReference type="ARBA" id="ARBA00023274"/>
    </source>
</evidence>